<name>A0ABQ9W0Y4_SAGOE</name>
<dbReference type="InterPro" id="IPR024613">
    <property type="entry name" value="Huntingtin_N_HEAT_rpt-2"/>
</dbReference>
<dbReference type="PANTHER" id="PTHR10170:SF10">
    <property type="entry name" value="HUNTINGTIN"/>
    <property type="match status" value="1"/>
</dbReference>
<dbReference type="Pfam" id="PF12372">
    <property type="entry name" value="Htt_N-HEAT"/>
    <property type="match status" value="1"/>
</dbReference>
<dbReference type="InterPro" id="IPR028426">
    <property type="entry name" value="Huntingtin_fam"/>
</dbReference>
<gene>
    <name evidence="2" type="ORF">P7K49_005928</name>
</gene>
<dbReference type="EMBL" id="JASSZA010000003">
    <property type="protein sequence ID" value="KAK2115302.1"/>
    <property type="molecule type" value="Genomic_DNA"/>
</dbReference>
<dbReference type="PANTHER" id="PTHR10170">
    <property type="entry name" value="HUNTINGTON DISEASE PROTEIN"/>
    <property type="match status" value="1"/>
</dbReference>
<proteinExistence type="predicted"/>
<evidence type="ECO:0000313" key="3">
    <source>
        <dbReference type="Proteomes" id="UP001266305"/>
    </source>
</evidence>
<reference evidence="2 3" key="1">
    <citation type="submission" date="2023-05" db="EMBL/GenBank/DDBJ databases">
        <title>B98-5 Cell Line De Novo Hybrid Assembly: An Optical Mapping Approach.</title>
        <authorList>
            <person name="Kananen K."/>
            <person name="Auerbach J.A."/>
            <person name="Kautto E."/>
            <person name="Blachly J.S."/>
        </authorList>
    </citation>
    <scope>NUCLEOTIDE SEQUENCE [LARGE SCALE GENOMIC DNA]</scope>
    <source>
        <strain evidence="2">B95-8</strain>
        <tissue evidence="2">Cell line</tissue>
    </source>
</reference>
<protein>
    <submittedName>
        <fullName evidence="2">Uncharacterized protein</fullName>
    </submittedName>
</protein>
<dbReference type="Proteomes" id="UP001266305">
    <property type="component" value="Unassembled WGS sequence"/>
</dbReference>
<keyword evidence="3" id="KW-1185">Reference proteome</keyword>
<feature type="region of interest" description="Disordered" evidence="1">
    <location>
        <begin position="31"/>
        <end position="53"/>
    </location>
</feature>
<feature type="region of interest" description="Disordered" evidence="1">
    <location>
        <begin position="94"/>
        <end position="146"/>
    </location>
</feature>
<evidence type="ECO:0000313" key="2">
    <source>
        <dbReference type="EMBL" id="KAK2115302.1"/>
    </source>
</evidence>
<feature type="compositionally biased region" description="Low complexity" evidence="1">
    <location>
        <begin position="98"/>
        <end position="109"/>
    </location>
</feature>
<evidence type="ECO:0000256" key="1">
    <source>
        <dbReference type="SAM" id="MobiDB-lite"/>
    </source>
</evidence>
<sequence length="146" mass="15343">MVQQLGDENVDVGSKEGWGGNVYAPITASAPKSLRSSWTSEEEANPAATKQEEVWPALGDRALVPMVEQLFSHLLKVINICAHVLDDVAPGPAIKAALPSLTNPPSLSPIRRKGKEKEPGEQASVPLSPKKGSEASAEAGEEPGKA</sequence>
<accession>A0ABQ9W0Y4</accession>
<organism evidence="2 3">
    <name type="scientific">Saguinus oedipus</name>
    <name type="common">Cotton-top tamarin</name>
    <name type="synonym">Oedipomidas oedipus</name>
    <dbReference type="NCBI Taxonomy" id="9490"/>
    <lineage>
        <taxon>Eukaryota</taxon>
        <taxon>Metazoa</taxon>
        <taxon>Chordata</taxon>
        <taxon>Craniata</taxon>
        <taxon>Vertebrata</taxon>
        <taxon>Euteleostomi</taxon>
        <taxon>Mammalia</taxon>
        <taxon>Eutheria</taxon>
        <taxon>Euarchontoglires</taxon>
        <taxon>Primates</taxon>
        <taxon>Haplorrhini</taxon>
        <taxon>Platyrrhini</taxon>
        <taxon>Cebidae</taxon>
        <taxon>Callitrichinae</taxon>
        <taxon>Saguinus</taxon>
    </lineage>
</organism>
<comment type="caution">
    <text evidence="2">The sequence shown here is derived from an EMBL/GenBank/DDBJ whole genome shotgun (WGS) entry which is preliminary data.</text>
</comment>